<dbReference type="GO" id="GO:0016020">
    <property type="term" value="C:membrane"/>
    <property type="evidence" value="ECO:0007669"/>
    <property type="project" value="UniProtKB-SubCell"/>
</dbReference>
<dbReference type="SUPFAM" id="SSF161084">
    <property type="entry name" value="MAPEG domain-like"/>
    <property type="match status" value="1"/>
</dbReference>
<dbReference type="RefSeq" id="XP_009524557.1">
    <property type="nucleotide sequence ID" value="XM_009526262.1"/>
</dbReference>
<accession>G4Z7T7</accession>
<dbReference type="SMR" id="G4Z7T7"/>
<dbReference type="GeneID" id="20645985"/>
<dbReference type="Proteomes" id="UP000002640">
    <property type="component" value="Unassembled WGS sequence"/>
</dbReference>
<proteinExistence type="predicted"/>
<evidence type="ECO:0000313" key="5">
    <source>
        <dbReference type="EMBL" id="EGZ21840.1"/>
    </source>
</evidence>
<keyword evidence="2" id="KW-0812">Transmembrane</keyword>
<name>G4Z7T7_PHYSP</name>
<keyword evidence="6" id="KW-1185">Reference proteome</keyword>
<reference evidence="5 6" key="1">
    <citation type="journal article" date="2006" name="Science">
        <title>Phytophthora genome sequences uncover evolutionary origins and mechanisms of pathogenesis.</title>
        <authorList>
            <person name="Tyler B.M."/>
            <person name="Tripathy S."/>
            <person name="Zhang X."/>
            <person name="Dehal P."/>
            <person name="Jiang R.H."/>
            <person name="Aerts A."/>
            <person name="Arredondo F.D."/>
            <person name="Baxter L."/>
            <person name="Bensasson D."/>
            <person name="Beynon J.L."/>
            <person name="Chapman J."/>
            <person name="Damasceno C.M."/>
            <person name="Dorrance A.E."/>
            <person name="Dou D."/>
            <person name="Dickerman A.W."/>
            <person name="Dubchak I.L."/>
            <person name="Garbelotto M."/>
            <person name="Gijzen M."/>
            <person name="Gordon S.G."/>
            <person name="Govers F."/>
            <person name="Grunwald N.J."/>
            <person name="Huang W."/>
            <person name="Ivors K.L."/>
            <person name="Jones R.W."/>
            <person name="Kamoun S."/>
            <person name="Krampis K."/>
            <person name="Lamour K.H."/>
            <person name="Lee M.K."/>
            <person name="McDonald W.H."/>
            <person name="Medina M."/>
            <person name="Meijer H.J."/>
            <person name="Nordberg E.K."/>
            <person name="Maclean D.J."/>
            <person name="Ospina-Giraldo M.D."/>
            <person name="Morris P.F."/>
            <person name="Phuntumart V."/>
            <person name="Putnam N.H."/>
            <person name="Rash S."/>
            <person name="Rose J.K."/>
            <person name="Sakihama Y."/>
            <person name="Salamov A.A."/>
            <person name="Savidor A."/>
            <person name="Scheuring C.F."/>
            <person name="Smith B.M."/>
            <person name="Sobral B.W."/>
            <person name="Terry A."/>
            <person name="Torto-Alalibo T.A."/>
            <person name="Win J."/>
            <person name="Xu Z."/>
            <person name="Zhang H."/>
            <person name="Grigoriev I.V."/>
            <person name="Rokhsar D.S."/>
            <person name="Boore J.L."/>
        </authorList>
    </citation>
    <scope>NUCLEOTIDE SEQUENCE [LARGE SCALE GENOMIC DNA]</scope>
    <source>
        <strain evidence="5 6">P6497</strain>
    </source>
</reference>
<evidence type="ECO:0000256" key="1">
    <source>
        <dbReference type="ARBA" id="ARBA00004370"/>
    </source>
</evidence>
<dbReference type="InParanoid" id="G4Z7T7"/>
<evidence type="ECO:0000313" key="6">
    <source>
        <dbReference type="Proteomes" id="UP000002640"/>
    </source>
</evidence>
<dbReference type="InterPro" id="IPR001129">
    <property type="entry name" value="Membr-assoc_MAPEG"/>
</dbReference>
<comment type="subcellular location">
    <subcellularLocation>
        <location evidence="1">Membrane</location>
    </subcellularLocation>
</comment>
<dbReference type="EMBL" id="JH159153">
    <property type="protein sequence ID" value="EGZ21840.1"/>
    <property type="molecule type" value="Genomic_DNA"/>
</dbReference>
<dbReference type="Pfam" id="PF01124">
    <property type="entry name" value="MAPEG"/>
    <property type="match status" value="1"/>
</dbReference>
<evidence type="ECO:0000256" key="4">
    <source>
        <dbReference type="ARBA" id="ARBA00023136"/>
    </source>
</evidence>
<keyword evidence="4" id="KW-0472">Membrane</keyword>
<evidence type="ECO:0000256" key="2">
    <source>
        <dbReference type="ARBA" id="ARBA00022692"/>
    </source>
</evidence>
<dbReference type="AlphaFoldDB" id="G4Z7T7"/>
<sequence length="103" mass="11144">MLGPISDVKVFALSASILYVEDKKLVCNMGIKAAADSEMRRKRVIQNDLESMPLAFVVFWSAIAVGVNPNVTKMLMLAYTTARIGHGRLRACDAASSHGCVTT</sequence>
<evidence type="ECO:0000256" key="3">
    <source>
        <dbReference type="ARBA" id="ARBA00022989"/>
    </source>
</evidence>
<gene>
    <name evidence="5" type="ORF">PHYSODRAFT_329736</name>
</gene>
<protein>
    <submittedName>
        <fullName evidence="5">Uncharacterized protein</fullName>
    </submittedName>
</protein>
<dbReference type="Gene3D" id="1.20.120.550">
    <property type="entry name" value="Membrane associated eicosanoid/glutathione metabolism-like domain"/>
    <property type="match status" value="1"/>
</dbReference>
<dbReference type="InterPro" id="IPR023352">
    <property type="entry name" value="MAPEG-like_dom_sf"/>
</dbReference>
<organism evidence="5 6">
    <name type="scientific">Phytophthora sojae (strain P6497)</name>
    <name type="common">Soybean stem and root rot agent</name>
    <name type="synonym">Phytophthora megasperma f. sp. glycines</name>
    <dbReference type="NCBI Taxonomy" id="1094619"/>
    <lineage>
        <taxon>Eukaryota</taxon>
        <taxon>Sar</taxon>
        <taxon>Stramenopiles</taxon>
        <taxon>Oomycota</taxon>
        <taxon>Peronosporomycetes</taxon>
        <taxon>Peronosporales</taxon>
        <taxon>Peronosporaceae</taxon>
        <taxon>Phytophthora</taxon>
    </lineage>
</organism>
<keyword evidence="3" id="KW-1133">Transmembrane helix</keyword>
<dbReference type="KEGG" id="psoj:PHYSODRAFT_329736"/>